<dbReference type="WBParaSite" id="nRc.2.0.1.t45791-RA">
    <property type="protein sequence ID" value="nRc.2.0.1.t45791-RA"/>
    <property type="gene ID" value="nRc.2.0.1.g45791"/>
</dbReference>
<feature type="domain" description="Elongation factor EFG" evidence="4">
    <location>
        <begin position="99"/>
        <end position="186"/>
    </location>
</feature>
<dbReference type="GO" id="GO:0005739">
    <property type="term" value="C:mitochondrion"/>
    <property type="evidence" value="ECO:0007669"/>
    <property type="project" value="TreeGrafter"/>
</dbReference>
<protein>
    <submittedName>
        <fullName evidence="6">Elongation factor EFG domain-containing protein</fullName>
    </submittedName>
</protein>
<dbReference type="SMART" id="SM00838">
    <property type="entry name" value="EFG_C"/>
    <property type="match status" value="1"/>
</dbReference>
<dbReference type="FunFam" id="3.30.70.240:FF:000001">
    <property type="entry name" value="Elongation factor G"/>
    <property type="match status" value="1"/>
</dbReference>
<dbReference type="Proteomes" id="UP000887565">
    <property type="component" value="Unplaced"/>
</dbReference>
<keyword evidence="3" id="KW-0342">GTP-binding</keyword>
<evidence type="ECO:0000259" key="4">
    <source>
        <dbReference type="SMART" id="SM00838"/>
    </source>
</evidence>
<dbReference type="GO" id="GO:0003924">
    <property type="term" value="F:GTPase activity"/>
    <property type="evidence" value="ECO:0007669"/>
    <property type="project" value="TreeGrafter"/>
</dbReference>
<dbReference type="PANTHER" id="PTHR43636">
    <property type="entry name" value="ELONGATION FACTOR G, MITOCHONDRIAL"/>
    <property type="match status" value="1"/>
</dbReference>
<dbReference type="InterPro" id="IPR035647">
    <property type="entry name" value="EFG_III/V"/>
</dbReference>
<dbReference type="SUPFAM" id="SSF54980">
    <property type="entry name" value="EF-G C-terminal domain-like"/>
    <property type="match status" value="1"/>
</dbReference>
<evidence type="ECO:0000256" key="2">
    <source>
        <dbReference type="ARBA" id="ARBA00023128"/>
    </source>
</evidence>
<dbReference type="GO" id="GO:0070125">
    <property type="term" value="P:mitochondrial translational elongation"/>
    <property type="evidence" value="ECO:0007669"/>
    <property type="project" value="TreeGrafter"/>
</dbReference>
<dbReference type="Pfam" id="PF00679">
    <property type="entry name" value="EFG_C"/>
    <property type="match status" value="1"/>
</dbReference>
<dbReference type="GO" id="GO:0005525">
    <property type="term" value="F:GTP binding"/>
    <property type="evidence" value="ECO:0007669"/>
    <property type="project" value="UniProtKB-KW"/>
</dbReference>
<accession>A0A915L7S1</accession>
<evidence type="ECO:0000256" key="1">
    <source>
        <dbReference type="ARBA" id="ARBA00022741"/>
    </source>
</evidence>
<evidence type="ECO:0000256" key="3">
    <source>
        <dbReference type="ARBA" id="ARBA00023134"/>
    </source>
</evidence>
<evidence type="ECO:0000313" key="6">
    <source>
        <dbReference type="WBParaSite" id="nRc.2.0.1.t45791-RA"/>
    </source>
</evidence>
<dbReference type="PANTHER" id="PTHR43636:SF4">
    <property type="entry name" value="ELONGATION FACTOR 2-LIKE PROTEIN"/>
    <property type="match status" value="1"/>
</dbReference>
<sequence>MNDQCALLYHRHWKSLTTFANGLTNPSRKFSSCVFVVVYGRGKNCDINFNLEQEKILACGKNLCHLRAVQTKGPRPLKLTKRACPVCMSARSFITGKWMMIEPVMKVEVSCPLKYHQEVLSLLSRRQALVTDSKVIDNFYVIESEAPLNDMFGFVSDLRRSTQGQGEYSMEFVRYTPVRLDIAENLIKRHRIDQGLEVDDKKKKKKN</sequence>
<name>A0A915L7S1_ROMCU</name>
<evidence type="ECO:0000313" key="5">
    <source>
        <dbReference type="Proteomes" id="UP000887565"/>
    </source>
</evidence>
<keyword evidence="5" id="KW-1185">Reference proteome</keyword>
<proteinExistence type="predicted"/>
<keyword evidence="2" id="KW-0496">Mitochondrion</keyword>
<dbReference type="AlphaFoldDB" id="A0A915L7S1"/>
<organism evidence="5 6">
    <name type="scientific">Romanomermis culicivorax</name>
    <name type="common">Nematode worm</name>
    <dbReference type="NCBI Taxonomy" id="13658"/>
    <lineage>
        <taxon>Eukaryota</taxon>
        <taxon>Metazoa</taxon>
        <taxon>Ecdysozoa</taxon>
        <taxon>Nematoda</taxon>
        <taxon>Enoplea</taxon>
        <taxon>Dorylaimia</taxon>
        <taxon>Mermithida</taxon>
        <taxon>Mermithoidea</taxon>
        <taxon>Mermithidae</taxon>
        <taxon>Romanomermis</taxon>
    </lineage>
</organism>
<dbReference type="GO" id="GO:0003746">
    <property type="term" value="F:translation elongation factor activity"/>
    <property type="evidence" value="ECO:0007669"/>
    <property type="project" value="TreeGrafter"/>
</dbReference>
<reference evidence="6" key="1">
    <citation type="submission" date="2022-11" db="UniProtKB">
        <authorList>
            <consortium name="WormBaseParasite"/>
        </authorList>
    </citation>
    <scope>IDENTIFICATION</scope>
</reference>
<dbReference type="InterPro" id="IPR000640">
    <property type="entry name" value="EFG_V-like"/>
</dbReference>
<keyword evidence="1" id="KW-0547">Nucleotide-binding</keyword>
<dbReference type="Gene3D" id="3.30.70.240">
    <property type="match status" value="1"/>
</dbReference>